<dbReference type="PROSITE" id="PS50158">
    <property type="entry name" value="ZF_CCHC"/>
    <property type="match status" value="1"/>
</dbReference>
<dbReference type="OrthoDB" id="3260975at2759"/>
<feature type="domain" description="CCHC-type" evidence="3">
    <location>
        <begin position="36"/>
        <end position="50"/>
    </location>
</feature>
<keyword evidence="5" id="KW-1185">Reference proteome</keyword>
<evidence type="ECO:0000256" key="1">
    <source>
        <dbReference type="ARBA" id="ARBA00022664"/>
    </source>
</evidence>
<dbReference type="GO" id="GO:0008270">
    <property type="term" value="F:zinc ion binding"/>
    <property type="evidence" value="ECO:0007669"/>
    <property type="project" value="UniProtKB-KW"/>
</dbReference>
<dbReference type="Gene3D" id="4.10.60.10">
    <property type="entry name" value="Zinc finger, CCHC-type"/>
    <property type="match status" value="1"/>
</dbReference>
<evidence type="ECO:0000313" key="5">
    <source>
        <dbReference type="Proteomes" id="UP000054217"/>
    </source>
</evidence>
<evidence type="ECO:0000256" key="2">
    <source>
        <dbReference type="PROSITE-ProRule" id="PRU00047"/>
    </source>
</evidence>
<dbReference type="HOGENOM" id="CLU_208800_0_0_1"/>
<accession>A0A0C3PDI3</accession>
<evidence type="ECO:0000313" key="4">
    <source>
        <dbReference type="EMBL" id="KIO06221.1"/>
    </source>
</evidence>
<dbReference type="InParanoid" id="A0A0C3PDI3"/>
<sequence length="60" mass="6615">AQVTAWNTKHGETTQITELTPYPLRPGMAMICSGECFRCGTHGHRSRNCPIPEGDPSRLC</sequence>
<feature type="non-terminal residue" evidence="4">
    <location>
        <position position="1"/>
    </location>
</feature>
<keyword evidence="2" id="KW-0863">Zinc-finger</keyword>
<evidence type="ECO:0000259" key="3">
    <source>
        <dbReference type="PROSITE" id="PS50158"/>
    </source>
</evidence>
<dbReference type="InterPro" id="IPR001878">
    <property type="entry name" value="Znf_CCHC"/>
</dbReference>
<reference evidence="5" key="2">
    <citation type="submission" date="2015-01" db="EMBL/GenBank/DDBJ databases">
        <title>Evolutionary Origins and Diversification of the Mycorrhizal Mutualists.</title>
        <authorList>
            <consortium name="DOE Joint Genome Institute"/>
            <consortium name="Mycorrhizal Genomics Consortium"/>
            <person name="Kohler A."/>
            <person name="Kuo A."/>
            <person name="Nagy L.G."/>
            <person name="Floudas D."/>
            <person name="Copeland A."/>
            <person name="Barry K.W."/>
            <person name="Cichocki N."/>
            <person name="Veneault-Fourrey C."/>
            <person name="LaButti K."/>
            <person name="Lindquist E.A."/>
            <person name="Lipzen A."/>
            <person name="Lundell T."/>
            <person name="Morin E."/>
            <person name="Murat C."/>
            <person name="Riley R."/>
            <person name="Ohm R."/>
            <person name="Sun H."/>
            <person name="Tunlid A."/>
            <person name="Henrissat B."/>
            <person name="Grigoriev I.V."/>
            <person name="Hibbett D.S."/>
            <person name="Martin F."/>
        </authorList>
    </citation>
    <scope>NUCLEOTIDE SEQUENCE [LARGE SCALE GENOMIC DNA]</scope>
    <source>
        <strain evidence="5">Marx 270</strain>
    </source>
</reference>
<name>A0A0C3PDI3_PISTI</name>
<proteinExistence type="predicted"/>
<keyword evidence="1" id="KW-0507">mRNA processing</keyword>
<reference evidence="4 5" key="1">
    <citation type="submission" date="2014-04" db="EMBL/GenBank/DDBJ databases">
        <authorList>
            <consortium name="DOE Joint Genome Institute"/>
            <person name="Kuo A."/>
            <person name="Kohler A."/>
            <person name="Costa M.D."/>
            <person name="Nagy L.G."/>
            <person name="Floudas D."/>
            <person name="Copeland A."/>
            <person name="Barry K.W."/>
            <person name="Cichocki N."/>
            <person name="Veneault-Fourrey C."/>
            <person name="LaButti K."/>
            <person name="Lindquist E.A."/>
            <person name="Lipzen A."/>
            <person name="Lundell T."/>
            <person name="Morin E."/>
            <person name="Murat C."/>
            <person name="Sun H."/>
            <person name="Tunlid A."/>
            <person name="Henrissat B."/>
            <person name="Grigoriev I.V."/>
            <person name="Hibbett D.S."/>
            <person name="Martin F."/>
            <person name="Nordberg H.P."/>
            <person name="Cantor M.N."/>
            <person name="Hua S.X."/>
        </authorList>
    </citation>
    <scope>NUCLEOTIDE SEQUENCE [LARGE SCALE GENOMIC DNA]</scope>
    <source>
        <strain evidence="4 5">Marx 270</strain>
    </source>
</reference>
<dbReference type="GO" id="GO:0003676">
    <property type="term" value="F:nucleic acid binding"/>
    <property type="evidence" value="ECO:0007669"/>
    <property type="project" value="InterPro"/>
</dbReference>
<keyword evidence="2" id="KW-0479">Metal-binding</keyword>
<dbReference type="Pfam" id="PF00098">
    <property type="entry name" value="zf-CCHC"/>
    <property type="match status" value="1"/>
</dbReference>
<dbReference type="GO" id="GO:0006397">
    <property type="term" value="P:mRNA processing"/>
    <property type="evidence" value="ECO:0007669"/>
    <property type="project" value="UniProtKB-KW"/>
</dbReference>
<dbReference type="AlphaFoldDB" id="A0A0C3PDI3"/>
<protein>
    <recommendedName>
        <fullName evidence="3">CCHC-type domain-containing protein</fullName>
    </recommendedName>
</protein>
<dbReference type="EMBL" id="KN831964">
    <property type="protein sequence ID" value="KIO06221.1"/>
    <property type="molecule type" value="Genomic_DNA"/>
</dbReference>
<dbReference type="Proteomes" id="UP000054217">
    <property type="component" value="Unassembled WGS sequence"/>
</dbReference>
<gene>
    <name evidence="4" type="ORF">M404DRAFT_139263</name>
</gene>
<keyword evidence="2" id="KW-0862">Zinc</keyword>
<dbReference type="InterPro" id="IPR036875">
    <property type="entry name" value="Znf_CCHC_sf"/>
</dbReference>
<dbReference type="SUPFAM" id="SSF57756">
    <property type="entry name" value="Retrovirus zinc finger-like domains"/>
    <property type="match status" value="1"/>
</dbReference>
<organism evidence="4 5">
    <name type="scientific">Pisolithus tinctorius Marx 270</name>
    <dbReference type="NCBI Taxonomy" id="870435"/>
    <lineage>
        <taxon>Eukaryota</taxon>
        <taxon>Fungi</taxon>
        <taxon>Dikarya</taxon>
        <taxon>Basidiomycota</taxon>
        <taxon>Agaricomycotina</taxon>
        <taxon>Agaricomycetes</taxon>
        <taxon>Agaricomycetidae</taxon>
        <taxon>Boletales</taxon>
        <taxon>Sclerodermatineae</taxon>
        <taxon>Pisolithaceae</taxon>
        <taxon>Pisolithus</taxon>
    </lineage>
</organism>